<evidence type="ECO:0000313" key="10">
    <source>
        <dbReference type="Proteomes" id="UP001457282"/>
    </source>
</evidence>
<dbReference type="EC" id="2.1.1.-" evidence="8"/>
<dbReference type="AlphaFoldDB" id="A0AAW1WKY6"/>
<organism evidence="9 10">
    <name type="scientific">Rubus argutus</name>
    <name type="common">Southern blackberry</name>
    <dbReference type="NCBI Taxonomy" id="59490"/>
    <lineage>
        <taxon>Eukaryota</taxon>
        <taxon>Viridiplantae</taxon>
        <taxon>Streptophyta</taxon>
        <taxon>Embryophyta</taxon>
        <taxon>Tracheophyta</taxon>
        <taxon>Spermatophyta</taxon>
        <taxon>Magnoliopsida</taxon>
        <taxon>eudicotyledons</taxon>
        <taxon>Gunneridae</taxon>
        <taxon>Pentapetalae</taxon>
        <taxon>rosids</taxon>
        <taxon>fabids</taxon>
        <taxon>Rosales</taxon>
        <taxon>Rosaceae</taxon>
        <taxon>Rosoideae</taxon>
        <taxon>Rosoideae incertae sedis</taxon>
        <taxon>Rubus</taxon>
    </lineage>
</organism>
<dbReference type="GO" id="GO:0016020">
    <property type="term" value="C:membrane"/>
    <property type="evidence" value="ECO:0007669"/>
    <property type="project" value="UniProtKB-SubCell"/>
</dbReference>
<evidence type="ECO:0000256" key="8">
    <source>
        <dbReference type="RuleBase" id="RU366043"/>
    </source>
</evidence>
<evidence type="ECO:0000256" key="5">
    <source>
        <dbReference type="ARBA" id="ARBA00022968"/>
    </source>
</evidence>
<keyword evidence="5 8" id="KW-0812">Transmembrane</keyword>
<keyword evidence="6 8" id="KW-0325">Glycoprotein</keyword>
<evidence type="ECO:0000256" key="3">
    <source>
        <dbReference type="ARBA" id="ARBA00022603"/>
    </source>
</evidence>
<evidence type="ECO:0000256" key="4">
    <source>
        <dbReference type="ARBA" id="ARBA00022679"/>
    </source>
</evidence>
<evidence type="ECO:0000256" key="6">
    <source>
        <dbReference type="ARBA" id="ARBA00023180"/>
    </source>
</evidence>
<dbReference type="Pfam" id="PF03141">
    <property type="entry name" value="Methyltransf_29"/>
    <property type="match status" value="2"/>
</dbReference>
<sequence length="233" mass="26565">MAGNSVMSLQGPTTSRVCLDNWKSIRKLPTTMHYEHRERNCPEEASTCLVPLPQGYKQPIQVANKQAHTKLAFKNSAFRYIDFIQNFLPAIVWRKRTSVKFDLVHCARCSVPWHVEDGKLLLELNCVLRPGGYFVWSATPVYQKLPEDVGIWKGMSILTKIGNHLPMSAKHYSYPKDPILQWVIHTTQASLHSANSEMKKRTEPSPRIDDFAHHKIGSVKEVYGSSRADHSKL</sequence>
<comment type="subcellular location">
    <subcellularLocation>
        <location evidence="7">Endomembrane system</location>
        <topology evidence="7">Single-pass membrane protein</topology>
    </subcellularLocation>
    <subcellularLocation>
        <location evidence="1 8">Membrane</location>
        <topology evidence="1 8">Single-pass type II membrane protein</topology>
    </subcellularLocation>
</comment>
<proteinExistence type="inferred from homology"/>
<gene>
    <name evidence="9" type="ORF">M0R45_033669</name>
</gene>
<evidence type="ECO:0000256" key="2">
    <source>
        <dbReference type="ARBA" id="ARBA00008361"/>
    </source>
</evidence>
<keyword evidence="5 8" id="KW-0735">Signal-anchor</keyword>
<protein>
    <recommendedName>
        <fullName evidence="8">Methyltransferase</fullName>
        <ecNumber evidence="8">2.1.1.-</ecNumber>
    </recommendedName>
</protein>
<dbReference type="EMBL" id="JBEDUW010000006">
    <property type="protein sequence ID" value="KAK9925342.1"/>
    <property type="molecule type" value="Genomic_DNA"/>
</dbReference>
<comment type="similarity">
    <text evidence="2 8">Belongs to the methyltransferase superfamily.</text>
</comment>
<dbReference type="PANTHER" id="PTHR10108">
    <property type="entry name" value="SAM-DEPENDENT METHYLTRANSFERASE"/>
    <property type="match status" value="1"/>
</dbReference>
<dbReference type="InterPro" id="IPR004159">
    <property type="entry name" value="Put_SAM_MeTrfase"/>
</dbReference>
<dbReference type="GO" id="GO:0032259">
    <property type="term" value="P:methylation"/>
    <property type="evidence" value="ECO:0007669"/>
    <property type="project" value="UniProtKB-KW"/>
</dbReference>
<dbReference type="SUPFAM" id="SSF53335">
    <property type="entry name" value="S-adenosyl-L-methionine-dependent methyltransferases"/>
    <property type="match status" value="1"/>
</dbReference>
<keyword evidence="3 8" id="KW-0489">Methyltransferase</keyword>
<name>A0AAW1WKY6_RUBAR</name>
<dbReference type="Proteomes" id="UP001457282">
    <property type="component" value="Unassembled WGS sequence"/>
</dbReference>
<evidence type="ECO:0000256" key="1">
    <source>
        <dbReference type="ARBA" id="ARBA00004606"/>
    </source>
</evidence>
<dbReference type="InterPro" id="IPR029063">
    <property type="entry name" value="SAM-dependent_MTases_sf"/>
</dbReference>
<comment type="caution">
    <text evidence="9">The sequence shown here is derived from an EMBL/GenBank/DDBJ whole genome shotgun (WGS) entry which is preliminary data.</text>
</comment>
<dbReference type="GO" id="GO:0005768">
    <property type="term" value="C:endosome"/>
    <property type="evidence" value="ECO:0007669"/>
    <property type="project" value="TreeGrafter"/>
</dbReference>
<dbReference type="PANTHER" id="PTHR10108:SF1141">
    <property type="entry name" value="METHYLTRANSFERASE PMT24-RELATED"/>
    <property type="match status" value="1"/>
</dbReference>
<dbReference type="GO" id="GO:0008168">
    <property type="term" value="F:methyltransferase activity"/>
    <property type="evidence" value="ECO:0007669"/>
    <property type="project" value="UniProtKB-UniRule"/>
</dbReference>
<dbReference type="GO" id="GO:0005802">
    <property type="term" value="C:trans-Golgi network"/>
    <property type="evidence" value="ECO:0007669"/>
    <property type="project" value="TreeGrafter"/>
</dbReference>
<reference evidence="9 10" key="1">
    <citation type="journal article" date="2023" name="G3 (Bethesda)">
        <title>A chromosome-length genome assembly and annotation of blackberry (Rubus argutus, cv. 'Hillquist').</title>
        <authorList>
            <person name="Bruna T."/>
            <person name="Aryal R."/>
            <person name="Dudchenko O."/>
            <person name="Sargent D.J."/>
            <person name="Mead D."/>
            <person name="Buti M."/>
            <person name="Cavallini A."/>
            <person name="Hytonen T."/>
            <person name="Andres J."/>
            <person name="Pham M."/>
            <person name="Weisz D."/>
            <person name="Mascagni F."/>
            <person name="Usai G."/>
            <person name="Natali L."/>
            <person name="Bassil N."/>
            <person name="Fernandez G.E."/>
            <person name="Lomsadze A."/>
            <person name="Armour M."/>
            <person name="Olukolu B."/>
            <person name="Poorten T."/>
            <person name="Britton C."/>
            <person name="Davik J."/>
            <person name="Ashrafi H."/>
            <person name="Aiden E.L."/>
            <person name="Borodovsky M."/>
            <person name="Worthington M."/>
        </authorList>
    </citation>
    <scope>NUCLEOTIDE SEQUENCE [LARGE SCALE GENOMIC DNA]</scope>
    <source>
        <strain evidence="9">PI 553951</strain>
    </source>
</reference>
<evidence type="ECO:0000313" key="9">
    <source>
        <dbReference type="EMBL" id="KAK9925342.1"/>
    </source>
</evidence>
<keyword evidence="4 8" id="KW-0808">Transferase</keyword>
<evidence type="ECO:0000256" key="7">
    <source>
        <dbReference type="ARBA" id="ARBA00037847"/>
    </source>
</evidence>
<accession>A0AAW1WKY6</accession>
<keyword evidence="10" id="KW-1185">Reference proteome</keyword>